<name>A0AAJ0A5I0_9PEZI</name>
<protein>
    <submittedName>
        <fullName evidence="1">Uncharacterized protein</fullName>
    </submittedName>
</protein>
<accession>A0AAJ0A5I0</accession>
<comment type="caution">
    <text evidence="1">The sequence shown here is derived from an EMBL/GenBank/DDBJ whole genome shotgun (WGS) entry which is preliminary data.</text>
</comment>
<dbReference type="GeneID" id="85454773"/>
<dbReference type="AlphaFoldDB" id="A0AAJ0A5I0"/>
<dbReference type="RefSeq" id="XP_060421627.1">
    <property type="nucleotide sequence ID" value="XM_060570247.1"/>
</dbReference>
<keyword evidence="2" id="KW-1185">Reference proteome</keyword>
<evidence type="ECO:0000313" key="2">
    <source>
        <dbReference type="Proteomes" id="UP001224890"/>
    </source>
</evidence>
<proteinExistence type="predicted"/>
<organism evidence="1 2">
    <name type="scientific">Colletotrichum godetiae</name>
    <dbReference type="NCBI Taxonomy" id="1209918"/>
    <lineage>
        <taxon>Eukaryota</taxon>
        <taxon>Fungi</taxon>
        <taxon>Dikarya</taxon>
        <taxon>Ascomycota</taxon>
        <taxon>Pezizomycotina</taxon>
        <taxon>Sordariomycetes</taxon>
        <taxon>Hypocreomycetidae</taxon>
        <taxon>Glomerellales</taxon>
        <taxon>Glomerellaceae</taxon>
        <taxon>Colletotrichum</taxon>
        <taxon>Colletotrichum acutatum species complex</taxon>
    </lineage>
</organism>
<dbReference type="Proteomes" id="UP001224890">
    <property type="component" value="Unassembled WGS sequence"/>
</dbReference>
<evidence type="ECO:0000313" key="1">
    <source>
        <dbReference type="EMBL" id="KAK1656863.1"/>
    </source>
</evidence>
<dbReference type="EMBL" id="JAHMHR010000115">
    <property type="protein sequence ID" value="KAK1656863.1"/>
    <property type="molecule type" value="Genomic_DNA"/>
</dbReference>
<gene>
    <name evidence="1" type="ORF">BDP55DRAFT_56348</name>
</gene>
<reference evidence="1" key="1">
    <citation type="submission" date="2021-06" db="EMBL/GenBank/DDBJ databases">
        <title>Comparative genomics, transcriptomics and evolutionary studies reveal genomic signatures of adaptation to plant cell wall in hemibiotrophic fungi.</title>
        <authorList>
            <consortium name="DOE Joint Genome Institute"/>
            <person name="Baroncelli R."/>
            <person name="Diaz J.F."/>
            <person name="Benocci T."/>
            <person name="Peng M."/>
            <person name="Battaglia E."/>
            <person name="Haridas S."/>
            <person name="Andreopoulos W."/>
            <person name="Labutti K."/>
            <person name="Pangilinan J."/>
            <person name="Floch G.L."/>
            <person name="Makela M.R."/>
            <person name="Henrissat B."/>
            <person name="Grigoriev I.V."/>
            <person name="Crouch J.A."/>
            <person name="De Vries R.P."/>
            <person name="Sukno S.A."/>
            <person name="Thon M.R."/>
        </authorList>
    </citation>
    <scope>NUCLEOTIDE SEQUENCE</scope>
    <source>
        <strain evidence="1">CBS 193.32</strain>
    </source>
</reference>
<sequence>MAVHFSKGWLAAMAGSFRPTHIKVRVLHTPTMGDGLMRTFRAPCLWVHMSYEAEVGRHRLHHRMCGTWDMVVIRPQQYYAVINYSTCIAITFGLSHSEQHVPPLSPVLCGQCEVCIRDPLGSQTAFPLTLGVGRVSGKSVTAVASTRRIVPAKRSRPPIDLTKPPKKRNNVGPRAELRQIVREVLNIDGLCKIPRIEWNKPPHPNVLKLALSVGSRTAIQQFCGLVRSRRDPSNDRIRIRCAGDLHARIGQQLNAIRLSRRRSSIEELMIRLSQYSLACEIERSKLGRIRSDPAVLDAIAKKARCSKAGLSRHTKLGNKWVRLCHGRGELMCFILLDSDNPFGVSSTAVHGLNETEIDDLRDLLGIDYVASLCASASAFFDSIEGISQDIEFAWELYDQPLDKLPEKEMLALMRPILPVNRNAYHPNHYPTWPRP</sequence>